<accession>A0A371DTJ2</accession>
<dbReference type="OrthoDB" id="2500246at2759"/>
<evidence type="ECO:0000256" key="2">
    <source>
        <dbReference type="SAM" id="Phobius"/>
    </source>
</evidence>
<evidence type="ECO:0000313" key="3">
    <source>
        <dbReference type="EMBL" id="RDX55859.1"/>
    </source>
</evidence>
<sequence>MADFIQALDPSKLVLVGSAMSFVTSAFVAPVYNLPIFLFGMLAQESPDALQSLKAFTFMLGGSIFFDVIWLSNNSQNWFIKTITILILILKLPTVLAFATALRQRGASFSGLGVRGNDLSGATVWSMPGGFTSFGGGGRDGYQNVEDPAEGPKPLSVPPQPAQPVPAPAAPGAYQTV</sequence>
<feature type="region of interest" description="Disordered" evidence="1">
    <location>
        <begin position="137"/>
        <end position="177"/>
    </location>
</feature>
<name>A0A371DTJ2_9APHY</name>
<protein>
    <submittedName>
        <fullName evidence="3">Uncharacterized protein</fullName>
    </submittedName>
</protein>
<dbReference type="EMBL" id="KZ857381">
    <property type="protein sequence ID" value="RDX55859.1"/>
    <property type="molecule type" value="Genomic_DNA"/>
</dbReference>
<keyword evidence="2" id="KW-0472">Membrane</keyword>
<keyword evidence="4" id="KW-1185">Reference proteome</keyword>
<reference evidence="3 4" key="1">
    <citation type="journal article" date="2018" name="Biotechnol. Biofuels">
        <title>Integrative visual omics of the white-rot fungus Polyporus brumalis exposes the biotechnological potential of its oxidative enzymes for delignifying raw plant biomass.</title>
        <authorList>
            <person name="Miyauchi S."/>
            <person name="Rancon A."/>
            <person name="Drula E."/>
            <person name="Hage H."/>
            <person name="Chaduli D."/>
            <person name="Favel A."/>
            <person name="Grisel S."/>
            <person name="Henrissat B."/>
            <person name="Herpoel-Gimbert I."/>
            <person name="Ruiz-Duenas F.J."/>
            <person name="Chevret D."/>
            <person name="Hainaut M."/>
            <person name="Lin J."/>
            <person name="Wang M."/>
            <person name="Pangilinan J."/>
            <person name="Lipzen A."/>
            <person name="Lesage-Meessen L."/>
            <person name="Navarro D."/>
            <person name="Riley R."/>
            <person name="Grigoriev I.V."/>
            <person name="Zhou S."/>
            <person name="Raouche S."/>
            <person name="Rosso M.N."/>
        </authorList>
    </citation>
    <scope>NUCLEOTIDE SEQUENCE [LARGE SCALE GENOMIC DNA]</scope>
    <source>
        <strain evidence="3 4">BRFM 1820</strain>
    </source>
</reference>
<feature type="transmembrane region" description="Helical" evidence="2">
    <location>
        <begin position="20"/>
        <end position="43"/>
    </location>
</feature>
<organism evidence="3 4">
    <name type="scientific">Lentinus brumalis</name>
    <dbReference type="NCBI Taxonomy" id="2498619"/>
    <lineage>
        <taxon>Eukaryota</taxon>
        <taxon>Fungi</taxon>
        <taxon>Dikarya</taxon>
        <taxon>Basidiomycota</taxon>
        <taxon>Agaricomycotina</taxon>
        <taxon>Agaricomycetes</taxon>
        <taxon>Polyporales</taxon>
        <taxon>Polyporaceae</taxon>
        <taxon>Lentinus</taxon>
    </lineage>
</organism>
<feature type="transmembrane region" description="Helical" evidence="2">
    <location>
        <begin position="55"/>
        <end position="72"/>
    </location>
</feature>
<dbReference type="AlphaFoldDB" id="A0A371DTJ2"/>
<feature type="compositionally biased region" description="Pro residues" evidence="1">
    <location>
        <begin position="155"/>
        <end position="169"/>
    </location>
</feature>
<proteinExistence type="predicted"/>
<dbReference type="Proteomes" id="UP000256964">
    <property type="component" value="Unassembled WGS sequence"/>
</dbReference>
<gene>
    <name evidence="3" type="ORF">OH76DRAFT_1396211</name>
</gene>
<evidence type="ECO:0000256" key="1">
    <source>
        <dbReference type="SAM" id="MobiDB-lite"/>
    </source>
</evidence>
<feature type="transmembrane region" description="Helical" evidence="2">
    <location>
        <begin position="78"/>
        <end position="102"/>
    </location>
</feature>
<keyword evidence="2" id="KW-0812">Transmembrane</keyword>
<keyword evidence="2" id="KW-1133">Transmembrane helix</keyword>
<evidence type="ECO:0000313" key="4">
    <source>
        <dbReference type="Proteomes" id="UP000256964"/>
    </source>
</evidence>